<name>A0A6J7AXL4_9ZZZZ</name>
<organism evidence="1">
    <name type="scientific">freshwater metagenome</name>
    <dbReference type="NCBI Taxonomy" id="449393"/>
    <lineage>
        <taxon>unclassified sequences</taxon>
        <taxon>metagenomes</taxon>
        <taxon>ecological metagenomes</taxon>
    </lineage>
</organism>
<accession>A0A6J7AXL4</accession>
<proteinExistence type="predicted"/>
<gene>
    <name evidence="1" type="ORF">UFOPK3139_02903</name>
</gene>
<evidence type="ECO:0000313" key="1">
    <source>
        <dbReference type="EMBL" id="CAB4836459.1"/>
    </source>
</evidence>
<sequence length="76" mass="8336">MHEIGSETDLGSRCVGFTLVRQGARRVGVNIDDDRVPYCVEHLVDKIGERVGVRVEEATDEPALRVGVGFAQRGEL</sequence>
<dbReference type="AlphaFoldDB" id="A0A6J7AXL4"/>
<dbReference type="EMBL" id="CAFABA010000179">
    <property type="protein sequence ID" value="CAB4836459.1"/>
    <property type="molecule type" value="Genomic_DNA"/>
</dbReference>
<protein>
    <submittedName>
        <fullName evidence="1">Unannotated protein</fullName>
    </submittedName>
</protein>
<reference evidence="1" key="1">
    <citation type="submission" date="2020-05" db="EMBL/GenBank/DDBJ databases">
        <authorList>
            <person name="Chiriac C."/>
            <person name="Salcher M."/>
            <person name="Ghai R."/>
            <person name="Kavagutti S V."/>
        </authorList>
    </citation>
    <scope>NUCLEOTIDE SEQUENCE</scope>
</reference>